<dbReference type="EC" id="4.1.3.27" evidence="5 15"/>
<sequence>MAAVYQPSLEAVRKLAEQGNIIPIYRELPADLETPVSVYLKLCGKGGSNGYGPSFLLESVEKGEQLGRYSFIGVHAPLTITAQGDQVTIGAAGGAVLEHRQGDPLRIVEEIMAVRKPAPVSGLPRFNGGVVGYFGYDLVRFMERLPATARTDLHVPDMVLMMADNLVVFDHVRHRIQVIANLRVEADLRGAYADAIARIEHIIADLRRPLTPPIAQELPSPEAWRSNFTQAEFEAKVRAAKEYIAAGDIFQVVLSQRLSRRTEADPFTIYRALRMLNPSPYMFFLDFTGVAGVGPEPLRLIGSSPEMHVRLEDGYAYLHPIAGTRWRGKSEEEDAALAADLLADPKERAEHVMLVDLGRNDLGRVCEYGSVTVPVMMAVEKYSHVMHIVSDVRGKVRPEHNAFSLLRATFPAGTLSGAPKVRAMEIIEELEGTRRGVYGGAVGYIDNDGAMDTCIAIRTIVMQGQTCHLQAGAGIVADSDPTYEFNESMNKLKALAVAVEQAERGI</sequence>
<evidence type="ECO:0000256" key="10">
    <source>
        <dbReference type="ARBA" id="ARBA00022842"/>
    </source>
</evidence>
<evidence type="ECO:0000256" key="15">
    <source>
        <dbReference type="RuleBase" id="RU364045"/>
    </source>
</evidence>
<dbReference type="GO" id="GO:0004049">
    <property type="term" value="F:anthranilate synthase activity"/>
    <property type="evidence" value="ECO:0007669"/>
    <property type="project" value="UniProtKB-EC"/>
</dbReference>
<evidence type="ECO:0000256" key="4">
    <source>
        <dbReference type="ARBA" id="ARBA00011575"/>
    </source>
</evidence>
<evidence type="ECO:0000256" key="1">
    <source>
        <dbReference type="ARBA" id="ARBA00001946"/>
    </source>
</evidence>
<evidence type="ECO:0000256" key="12">
    <source>
        <dbReference type="ARBA" id="ARBA00023239"/>
    </source>
</evidence>
<comment type="pathway">
    <text evidence="2 15">Amino-acid biosynthesis; L-tryptophan biosynthesis; L-tryptophan from chorismate: step 1/5.</text>
</comment>
<keyword evidence="12 15" id="KW-0456">Lyase</keyword>
<comment type="function">
    <text evidence="13 15">Part of a heterotetrameric complex that catalyzes the two-step biosynthesis of anthranilate, an intermediate in the biosynthesis of L-tryptophan. In the first step, the glutamine-binding beta subunit (TrpG) of anthranilate synthase (AS) provides the glutamine amidotransferase activity which generates ammonia as a substrate that, along with chorismate, is used in the second step, catalyzed by the large alpha subunit of AS (TrpE) to produce anthranilate. In the absence of TrpG, TrpE can synthesize anthranilate directly from chorismate and high concentrations of ammonia.</text>
</comment>
<evidence type="ECO:0000259" key="17">
    <source>
        <dbReference type="Pfam" id="PF04715"/>
    </source>
</evidence>
<feature type="domain" description="Anthranilate synthase component I N-terminal" evidence="17">
    <location>
        <begin position="31"/>
        <end position="177"/>
    </location>
</feature>
<dbReference type="PRINTS" id="PR00095">
    <property type="entry name" value="ANTSNTHASEI"/>
</dbReference>
<proteinExistence type="inferred from homology"/>
<evidence type="ECO:0000256" key="6">
    <source>
        <dbReference type="ARBA" id="ARBA00020653"/>
    </source>
</evidence>
<evidence type="ECO:0000256" key="3">
    <source>
        <dbReference type="ARBA" id="ARBA00009562"/>
    </source>
</evidence>
<dbReference type="UniPathway" id="UPA00035">
    <property type="reaction ID" value="UER00040"/>
</dbReference>
<evidence type="ECO:0000256" key="11">
    <source>
        <dbReference type="ARBA" id="ARBA00023141"/>
    </source>
</evidence>
<reference evidence="18" key="1">
    <citation type="journal article" date="2020" name="mSystems">
        <title>Genome- and Community-Level Interaction Insights into Carbon Utilization and Element Cycling Functions of Hydrothermarchaeota in Hydrothermal Sediment.</title>
        <authorList>
            <person name="Zhou Z."/>
            <person name="Liu Y."/>
            <person name="Xu W."/>
            <person name="Pan J."/>
            <person name="Luo Z.H."/>
            <person name="Li M."/>
        </authorList>
    </citation>
    <scope>NUCLEOTIDE SEQUENCE [LARGE SCALE GENOMIC DNA]</scope>
    <source>
        <strain evidence="18">SpSt-289</strain>
    </source>
</reference>
<dbReference type="InterPro" id="IPR019999">
    <property type="entry name" value="Anth_synth_I-like"/>
</dbReference>
<dbReference type="InterPro" id="IPR015890">
    <property type="entry name" value="Chorismate_C"/>
</dbReference>
<comment type="subunit">
    <text evidence="4 15">Heterotetramer consisting of two non-identical subunits: a beta subunit (TrpG) and a large alpha subunit (TrpE).</text>
</comment>
<keyword evidence="9 15" id="KW-0822">Tryptophan biosynthesis</keyword>
<comment type="catalytic activity">
    <reaction evidence="14 15">
        <text>chorismate + L-glutamine = anthranilate + pyruvate + L-glutamate + H(+)</text>
        <dbReference type="Rhea" id="RHEA:21732"/>
        <dbReference type="ChEBI" id="CHEBI:15361"/>
        <dbReference type="ChEBI" id="CHEBI:15378"/>
        <dbReference type="ChEBI" id="CHEBI:16567"/>
        <dbReference type="ChEBI" id="CHEBI:29748"/>
        <dbReference type="ChEBI" id="CHEBI:29985"/>
        <dbReference type="ChEBI" id="CHEBI:58359"/>
        <dbReference type="EC" id="4.1.3.27"/>
    </reaction>
</comment>
<evidence type="ECO:0000256" key="13">
    <source>
        <dbReference type="ARBA" id="ARBA00025634"/>
    </source>
</evidence>
<dbReference type="GO" id="GO:0000162">
    <property type="term" value="P:L-tryptophan biosynthetic process"/>
    <property type="evidence" value="ECO:0007669"/>
    <property type="project" value="UniProtKB-UniPathway"/>
</dbReference>
<organism evidence="18">
    <name type="scientific">Caldilinea aerophila</name>
    <dbReference type="NCBI Taxonomy" id="133453"/>
    <lineage>
        <taxon>Bacteria</taxon>
        <taxon>Bacillati</taxon>
        <taxon>Chloroflexota</taxon>
        <taxon>Caldilineae</taxon>
        <taxon>Caldilineales</taxon>
        <taxon>Caldilineaceae</taxon>
        <taxon>Caldilinea</taxon>
    </lineage>
</organism>
<keyword evidence="10 15" id="KW-0460">Magnesium</keyword>
<name>A0A7C1JSF8_9CHLR</name>
<dbReference type="InterPro" id="IPR005256">
    <property type="entry name" value="Anth_synth_I_PabB"/>
</dbReference>
<dbReference type="Gene3D" id="3.60.120.10">
    <property type="entry name" value="Anthranilate synthase"/>
    <property type="match status" value="1"/>
</dbReference>
<dbReference type="Pfam" id="PF00425">
    <property type="entry name" value="Chorismate_bind"/>
    <property type="match status" value="1"/>
</dbReference>
<dbReference type="GO" id="GO:0046872">
    <property type="term" value="F:metal ion binding"/>
    <property type="evidence" value="ECO:0007669"/>
    <property type="project" value="UniProtKB-KW"/>
</dbReference>
<dbReference type="PANTHER" id="PTHR11236">
    <property type="entry name" value="AMINOBENZOATE/ANTHRANILATE SYNTHASE"/>
    <property type="match status" value="1"/>
</dbReference>
<dbReference type="Pfam" id="PF04715">
    <property type="entry name" value="Anth_synt_I_N"/>
    <property type="match status" value="1"/>
</dbReference>
<evidence type="ECO:0000256" key="5">
    <source>
        <dbReference type="ARBA" id="ARBA00012266"/>
    </source>
</evidence>
<evidence type="ECO:0000256" key="9">
    <source>
        <dbReference type="ARBA" id="ARBA00022822"/>
    </source>
</evidence>
<dbReference type="NCBIfam" id="TIGR00564">
    <property type="entry name" value="trpE_most"/>
    <property type="match status" value="1"/>
</dbReference>
<comment type="cofactor">
    <cofactor evidence="1 15">
        <name>Mg(2+)</name>
        <dbReference type="ChEBI" id="CHEBI:18420"/>
    </cofactor>
</comment>
<comment type="caution">
    <text evidence="18">The sequence shown here is derived from an EMBL/GenBank/DDBJ whole genome shotgun (WGS) entry which is preliminary data.</text>
</comment>
<protein>
    <recommendedName>
        <fullName evidence="6 15">Anthranilate synthase component 1</fullName>
        <ecNumber evidence="5 15">4.1.3.27</ecNumber>
    </recommendedName>
</protein>
<evidence type="ECO:0000256" key="8">
    <source>
        <dbReference type="ARBA" id="ARBA00022723"/>
    </source>
</evidence>
<comment type="similarity">
    <text evidence="3 15">Belongs to the anthranilate synthase component I family.</text>
</comment>
<dbReference type="EMBL" id="DSMG01000077">
    <property type="protein sequence ID" value="HDX31187.1"/>
    <property type="molecule type" value="Genomic_DNA"/>
</dbReference>
<accession>A0A7C1JSF8</accession>
<dbReference type="PANTHER" id="PTHR11236:SF48">
    <property type="entry name" value="ISOCHORISMATE SYNTHASE MENF"/>
    <property type="match status" value="1"/>
</dbReference>
<dbReference type="InterPro" id="IPR006805">
    <property type="entry name" value="Anth_synth_I_N"/>
</dbReference>
<feature type="domain" description="Chorismate-utilising enzyme C-terminal" evidence="16">
    <location>
        <begin position="230"/>
        <end position="491"/>
    </location>
</feature>
<evidence type="ECO:0000256" key="7">
    <source>
        <dbReference type="ARBA" id="ARBA00022605"/>
    </source>
</evidence>
<gene>
    <name evidence="15 18" type="primary">trpE</name>
    <name evidence="18" type="ORF">ENQ20_06785</name>
</gene>
<keyword evidence="7 15" id="KW-0028">Amino-acid biosynthesis</keyword>
<evidence type="ECO:0000256" key="2">
    <source>
        <dbReference type="ARBA" id="ARBA00004873"/>
    </source>
</evidence>
<keyword evidence="11 15" id="KW-0057">Aromatic amino acid biosynthesis</keyword>
<evidence type="ECO:0000313" key="18">
    <source>
        <dbReference type="EMBL" id="HDX31187.1"/>
    </source>
</evidence>
<dbReference type="SUPFAM" id="SSF56322">
    <property type="entry name" value="ADC synthase"/>
    <property type="match status" value="1"/>
</dbReference>
<dbReference type="InterPro" id="IPR005801">
    <property type="entry name" value="ADC_synthase"/>
</dbReference>
<dbReference type="AlphaFoldDB" id="A0A7C1JSF8"/>
<keyword evidence="8 15" id="KW-0479">Metal-binding</keyword>
<evidence type="ECO:0000256" key="14">
    <source>
        <dbReference type="ARBA" id="ARBA00047683"/>
    </source>
</evidence>
<evidence type="ECO:0000259" key="16">
    <source>
        <dbReference type="Pfam" id="PF00425"/>
    </source>
</evidence>